<evidence type="ECO:0000313" key="10">
    <source>
        <dbReference type="Proteomes" id="UP000306552"/>
    </source>
</evidence>
<keyword evidence="5" id="KW-1015">Disulfide bond</keyword>
<dbReference type="RefSeq" id="WP_138932313.1">
    <property type="nucleotide sequence ID" value="NZ_SWMU01000003.1"/>
</dbReference>
<reference evidence="9 10" key="1">
    <citation type="submission" date="2019-04" db="EMBL/GenBank/DDBJ databases">
        <title>Psychroflexus halotolerans sp. nov., isolated from a marine solar saltern.</title>
        <authorList>
            <person name="Feng X."/>
        </authorList>
    </citation>
    <scope>NUCLEOTIDE SEQUENCE [LARGE SCALE GENOMIC DNA]</scope>
    <source>
        <strain evidence="9 10">WDS2C27</strain>
    </source>
</reference>
<sequence>MKNILFKRVDNSPLILFRIIFGFLIAAEAWGAIATGWIKRTLIEPEFTFSFIGFDFLQPLPGDWMYAYYIIMGLTGLFVMIGYKYRLNIILYTVMWTAVYLMQKTSYNNHYYLLILLLIFMSIVPAHRYKSVDVKLNPKLKCHHMPNWVIIFIIAQLWIVYTYASVAKIYPDWLDATVPKLLMQGKSHFYLVGELLQQSWIHYSIAYFGILFDLLIVPALLWKKTRNLAFFISVFFHLFNSFIFHIGIFPYMSLAFTLFFYPKEFINRKFLKSKPFYDKADVVAPNYHKSLTGFIIIWLCIQFALPLRHWFIEGDVLWTEEGHRMSWRMMLRTKSSSTLIKIVNPDNNKTFYVQKKDYLTKKQQRMLAKPDGVWQFCQRLKEEYQSKGDDIEIYVRSRVSVNGKPYKPLIDPKQNMAQAKWDYFFHNDWVLLHKD</sequence>
<gene>
    <name evidence="9" type="ORF">FCN74_09290</name>
</gene>
<dbReference type="Pfam" id="PF05090">
    <property type="entry name" value="HTTM"/>
    <property type="match status" value="1"/>
</dbReference>
<organism evidence="9 10">
    <name type="scientific">Mesohalobacter halotolerans</name>
    <dbReference type="NCBI Taxonomy" id="1883405"/>
    <lineage>
        <taxon>Bacteria</taxon>
        <taxon>Pseudomonadati</taxon>
        <taxon>Bacteroidota</taxon>
        <taxon>Flavobacteriia</taxon>
        <taxon>Flavobacteriales</taxon>
        <taxon>Flavobacteriaceae</taxon>
        <taxon>Mesohalobacter</taxon>
    </lineage>
</organism>
<dbReference type="InterPro" id="IPR053935">
    <property type="entry name" value="VKGC_lumenal_dom"/>
</dbReference>
<evidence type="ECO:0000256" key="6">
    <source>
        <dbReference type="ARBA" id="ARBA00023239"/>
    </source>
</evidence>
<evidence type="ECO:0000256" key="3">
    <source>
        <dbReference type="ARBA" id="ARBA00022989"/>
    </source>
</evidence>
<feature type="transmembrane region" description="Helical" evidence="7">
    <location>
        <begin position="148"/>
        <end position="170"/>
    </location>
</feature>
<evidence type="ECO:0000256" key="1">
    <source>
        <dbReference type="ARBA" id="ARBA00004127"/>
    </source>
</evidence>
<dbReference type="GO" id="GO:0012505">
    <property type="term" value="C:endomembrane system"/>
    <property type="evidence" value="ECO:0007669"/>
    <property type="project" value="UniProtKB-SubCell"/>
</dbReference>
<evidence type="ECO:0000256" key="4">
    <source>
        <dbReference type="ARBA" id="ARBA00023136"/>
    </source>
</evidence>
<feature type="transmembrane region" description="Helical" evidence="7">
    <location>
        <begin position="287"/>
        <end position="305"/>
    </location>
</feature>
<comment type="subcellular location">
    <subcellularLocation>
        <location evidence="1">Endomembrane system</location>
        <topology evidence="1">Multi-pass membrane protein</topology>
    </subcellularLocation>
</comment>
<dbReference type="AlphaFoldDB" id="A0A4V6ALC8"/>
<dbReference type="PANTHER" id="PTHR12639">
    <property type="entry name" value="VITAMIN K-DEPENDENT GAMMA-CARBOXYLASE"/>
    <property type="match status" value="1"/>
</dbReference>
<keyword evidence="4 7" id="KW-0472">Membrane</keyword>
<evidence type="ECO:0000256" key="2">
    <source>
        <dbReference type="ARBA" id="ARBA00022692"/>
    </source>
</evidence>
<feature type="transmembrane region" description="Helical" evidence="7">
    <location>
        <begin position="15"/>
        <end position="38"/>
    </location>
</feature>
<dbReference type="InterPro" id="IPR007782">
    <property type="entry name" value="VKG_COase"/>
</dbReference>
<evidence type="ECO:0000256" key="7">
    <source>
        <dbReference type="SAM" id="Phobius"/>
    </source>
</evidence>
<dbReference type="GO" id="GO:0019842">
    <property type="term" value="F:vitamin binding"/>
    <property type="evidence" value="ECO:0007669"/>
    <property type="project" value="TreeGrafter"/>
</dbReference>
<dbReference type="EMBL" id="SWMU01000003">
    <property type="protein sequence ID" value="TKS56195.1"/>
    <property type="molecule type" value="Genomic_DNA"/>
</dbReference>
<protein>
    <submittedName>
        <fullName evidence="9">HTTM domain-containing protein</fullName>
    </submittedName>
</protein>
<dbReference type="InterPro" id="IPR053934">
    <property type="entry name" value="HTTM_dom"/>
</dbReference>
<feature type="transmembrane region" description="Helical" evidence="7">
    <location>
        <begin position="228"/>
        <end position="261"/>
    </location>
</feature>
<dbReference type="Proteomes" id="UP000306552">
    <property type="component" value="Unassembled WGS sequence"/>
</dbReference>
<evidence type="ECO:0000259" key="8">
    <source>
        <dbReference type="SMART" id="SM00752"/>
    </source>
</evidence>
<name>A0A4V6ALC8_9FLAO</name>
<dbReference type="InterPro" id="IPR011020">
    <property type="entry name" value="HTTM-like"/>
</dbReference>
<feature type="transmembrane region" description="Helical" evidence="7">
    <location>
        <begin position="200"/>
        <end position="221"/>
    </location>
</feature>
<dbReference type="GO" id="GO:0008488">
    <property type="term" value="F:gamma-glutamyl carboxylase activity"/>
    <property type="evidence" value="ECO:0007669"/>
    <property type="project" value="InterPro"/>
</dbReference>
<dbReference type="Pfam" id="PF22777">
    <property type="entry name" value="VKGC_lumenal_dom"/>
    <property type="match status" value="1"/>
</dbReference>
<keyword evidence="10" id="KW-1185">Reference proteome</keyword>
<feature type="transmembrane region" description="Helical" evidence="7">
    <location>
        <begin position="64"/>
        <end position="80"/>
    </location>
</feature>
<proteinExistence type="predicted"/>
<feature type="transmembrane region" description="Helical" evidence="7">
    <location>
        <begin position="109"/>
        <end position="127"/>
    </location>
</feature>
<keyword evidence="3 7" id="KW-1133">Transmembrane helix</keyword>
<keyword evidence="6" id="KW-0456">Lyase</keyword>
<evidence type="ECO:0000256" key="5">
    <source>
        <dbReference type="ARBA" id="ARBA00023157"/>
    </source>
</evidence>
<evidence type="ECO:0000313" key="9">
    <source>
        <dbReference type="EMBL" id="TKS56195.1"/>
    </source>
</evidence>
<keyword evidence="2 7" id="KW-0812">Transmembrane</keyword>
<dbReference type="SMART" id="SM00752">
    <property type="entry name" value="HTTM"/>
    <property type="match status" value="1"/>
</dbReference>
<accession>A0A4V6ALC8</accession>
<comment type="caution">
    <text evidence="9">The sequence shown here is derived from an EMBL/GenBank/DDBJ whole genome shotgun (WGS) entry which is preliminary data.</text>
</comment>
<dbReference type="OrthoDB" id="341137at2"/>
<feature type="domain" description="HTTM-like" evidence="8">
    <location>
        <begin position="6"/>
        <end position="265"/>
    </location>
</feature>
<dbReference type="PANTHER" id="PTHR12639:SF7">
    <property type="entry name" value="HTTM DOMAIN-CONTAINING PROTEIN"/>
    <property type="match status" value="1"/>
</dbReference>